<dbReference type="Proteomes" id="UP000813637">
    <property type="component" value="Unassembled WGS sequence"/>
</dbReference>
<dbReference type="InterPro" id="IPR054828">
    <property type="entry name" value="Vit_B12_bind_prot"/>
</dbReference>
<evidence type="ECO:0000256" key="2">
    <source>
        <dbReference type="ARBA" id="ARBA00022729"/>
    </source>
</evidence>
<reference evidence="4" key="2">
    <citation type="journal article" date="2021" name="Microorganisms">
        <title>Extensive Genome Exploration of Clostridium botulinum Group III Field Strains.</title>
        <authorList>
            <person name="Fillo S."/>
            <person name="Giordani F."/>
            <person name="Tonon E."/>
            <person name="Drigo I."/>
            <person name="Anselmo A."/>
            <person name="Fortunato A."/>
            <person name="Lista F."/>
            <person name="Bano L."/>
        </authorList>
    </citation>
    <scope>NUCLEOTIDE SEQUENCE</scope>
    <source>
        <strain evidence="4">IZSVe-TV_9877_3_12</strain>
    </source>
</reference>
<accession>A0A9Q3VBY3</accession>
<sequence>MFKRNSTRKREVLSLFLTLSMIFTCIFSFTGCVNKSVKENKTEISESVNYPLKIKDSYNREVTIDKEPNRIVSIAPNITETVFALGKGEKLVGKTDYCDYPKDVKKVQTIGSLTKPNIEKIVELKPDVVIASTHFKKDVLSKLEKLNIKVLVLYGAETFDGVYDTINKVGEVLNAKSQASKLVNNMKEKVANVTNKVKNSNKPKVYYVVSYGKMGDFTATGDTFIGSMIEMAGGINVAKDSTKWQYSIEKLVEKNPDIIICSKYFNTKKGIEISNGYKDLKAIKNGKLIEIDNNLLDRQGPRIAEGLEDLAKIIHPDLFK</sequence>
<comment type="similarity">
    <text evidence="1">Belongs to the bacterial solute-binding protein 8 family.</text>
</comment>
<evidence type="ECO:0000313" key="5">
    <source>
        <dbReference type="Proteomes" id="UP000813637"/>
    </source>
</evidence>
<dbReference type="NCBIfam" id="NF038402">
    <property type="entry name" value="TroA_like"/>
    <property type="match status" value="1"/>
</dbReference>
<keyword evidence="2" id="KW-0732">Signal</keyword>
<evidence type="ECO:0000313" key="4">
    <source>
        <dbReference type="EMBL" id="MCD3195962.1"/>
    </source>
</evidence>
<dbReference type="PANTHER" id="PTHR30535">
    <property type="entry name" value="VITAMIN B12-BINDING PROTEIN"/>
    <property type="match status" value="1"/>
</dbReference>
<dbReference type="PROSITE" id="PS50983">
    <property type="entry name" value="FE_B12_PBP"/>
    <property type="match status" value="1"/>
</dbReference>
<dbReference type="InterPro" id="IPR050902">
    <property type="entry name" value="ABC_Transporter_SBP"/>
</dbReference>
<evidence type="ECO:0000256" key="1">
    <source>
        <dbReference type="ARBA" id="ARBA00008814"/>
    </source>
</evidence>
<dbReference type="PROSITE" id="PS51257">
    <property type="entry name" value="PROKAR_LIPOPROTEIN"/>
    <property type="match status" value="1"/>
</dbReference>
<evidence type="ECO:0000259" key="3">
    <source>
        <dbReference type="PROSITE" id="PS50983"/>
    </source>
</evidence>
<dbReference type="RefSeq" id="WP_004446293.1">
    <property type="nucleotide sequence ID" value="NZ_JAAMYB010000020.1"/>
</dbReference>
<dbReference type="CDD" id="cd01143">
    <property type="entry name" value="YvrC"/>
    <property type="match status" value="1"/>
</dbReference>
<dbReference type="AlphaFoldDB" id="A0A9Q3VBY3"/>
<dbReference type="EMBL" id="JAAMYB010000020">
    <property type="protein sequence ID" value="MCD3195962.1"/>
    <property type="molecule type" value="Genomic_DNA"/>
</dbReference>
<dbReference type="PANTHER" id="PTHR30535:SF34">
    <property type="entry name" value="MOLYBDATE-BINDING PROTEIN MOLA"/>
    <property type="match status" value="1"/>
</dbReference>
<dbReference type="InterPro" id="IPR002491">
    <property type="entry name" value="ABC_transptr_periplasmic_BD"/>
</dbReference>
<dbReference type="SUPFAM" id="SSF53807">
    <property type="entry name" value="Helical backbone' metal receptor"/>
    <property type="match status" value="1"/>
</dbReference>
<reference evidence="4" key="1">
    <citation type="submission" date="2020-02" db="EMBL/GenBank/DDBJ databases">
        <authorList>
            <person name="Fillo S."/>
            <person name="Giordani F."/>
            <person name="Tonon E."/>
            <person name="Drigo I."/>
            <person name="Anselmo A."/>
            <person name="Fortunato A."/>
            <person name="Bano L."/>
            <person name="Lista F."/>
        </authorList>
    </citation>
    <scope>NUCLEOTIDE SEQUENCE</scope>
    <source>
        <strain evidence="4">IZSVe-TV_9877_3_12</strain>
    </source>
</reference>
<dbReference type="GO" id="GO:0071281">
    <property type="term" value="P:cellular response to iron ion"/>
    <property type="evidence" value="ECO:0007669"/>
    <property type="project" value="TreeGrafter"/>
</dbReference>
<protein>
    <submittedName>
        <fullName evidence="4">ABC transporter substrate-binding protein</fullName>
    </submittedName>
</protein>
<name>A0A9Q3VBY3_CLOBO</name>
<proteinExistence type="inferred from homology"/>
<comment type="caution">
    <text evidence="4">The sequence shown here is derived from an EMBL/GenBank/DDBJ whole genome shotgun (WGS) entry which is preliminary data.</text>
</comment>
<gene>
    <name evidence="4" type="ORF">G8S53_11880</name>
</gene>
<feature type="domain" description="Fe/B12 periplasmic-binding" evidence="3">
    <location>
        <begin position="70"/>
        <end position="318"/>
    </location>
</feature>
<organism evidence="4 5">
    <name type="scientific">Clostridium botulinum C</name>
    <dbReference type="NCBI Taxonomy" id="36828"/>
    <lineage>
        <taxon>Bacteria</taxon>
        <taxon>Bacillati</taxon>
        <taxon>Bacillota</taxon>
        <taxon>Clostridia</taxon>
        <taxon>Eubacteriales</taxon>
        <taxon>Clostridiaceae</taxon>
        <taxon>Clostridium</taxon>
    </lineage>
</organism>
<dbReference type="Pfam" id="PF01497">
    <property type="entry name" value="Peripla_BP_2"/>
    <property type="match status" value="1"/>
</dbReference>
<dbReference type="Gene3D" id="3.40.50.1980">
    <property type="entry name" value="Nitrogenase molybdenum iron protein domain"/>
    <property type="match status" value="2"/>
</dbReference>